<keyword evidence="8" id="KW-1185">Reference proteome</keyword>
<comment type="similarity">
    <text evidence="1 5">Belongs to the carbamate kinase family.</text>
</comment>
<evidence type="ECO:0000256" key="5">
    <source>
        <dbReference type="PIRNR" id="PIRNR000723"/>
    </source>
</evidence>
<dbReference type="InterPro" id="IPR003964">
    <property type="entry name" value="Carb_kinase"/>
</dbReference>
<dbReference type="InterPro" id="IPR036393">
    <property type="entry name" value="AceGlu_kinase-like_sf"/>
</dbReference>
<dbReference type="HOGENOM" id="CLU_076278_0_0_2"/>
<proteinExistence type="inferred from homology"/>
<dbReference type="AlphaFoldDB" id="A3MTI9"/>
<evidence type="ECO:0000256" key="1">
    <source>
        <dbReference type="ARBA" id="ARBA00011066"/>
    </source>
</evidence>
<evidence type="ECO:0000313" key="8">
    <source>
        <dbReference type="Proteomes" id="UP000001431"/>
    </source>
</evidence>
<evidence type="ECO:0000256" key="2">
    <source>
        <dbReference type="ARBA" id="ARBA00020752"/>
    </source>
</evidence>
<dbReference type="GO" id="GO:0008804">
    <property type="term" value="F:carbamate kinase activity"/>
    <property type="evidence" value="ECO:0007669"/>
    <property type="project" value="InterPro"/>
</dbReference>
<dbReference type="SUPFAM" id="SSF53633">
    <property type="entry name" value="Carbamate kinase-like"/>
    <property type="match status" value="1"/>
</dbReference>
<dbReference type="Proteomes" id="UP000001431">
    <property type="component" value="Chromosome"/>
</dbReference>
<protein>
    <recommendedName>
        <fullName evidence="2 5">Carbamate kinase</fullName>
    </recommendedName>
</protein>
<reference evidence="7" key="1">
    <citation type="submission" date="2007-02" db="EMBL/GenBank/DDBJ databases">
        <title>Complete sequence of Pyrobaculum calidifontis JCM 11548.</title>
        <authorList>
            <consortium name="US DOE Joint Genome Institute"/>
            <person name="Copeland A."/>
            <person name="Lucas S."/>
            <person name="Lapidus A."/>
            <person name="Barry K."/>
            <person name="Glavina del Rio T."/>
            <person name="Dalin E."/>
            <person name="Tice H."/>
            <person name="Pitluck S."/>
            <person name="Chain P."/>
            <person name="Malfatti S."/>
            <person name="Shin M."/>
            <person name="Vergez L."/>
            <person name="Schmutz J."/>
            <person name="Larimer F."/>
            <person name="Land M."/>
            <person name="Hauser L."/>
            <person name="Kyrpides N."/>
            <person name="Mikhailova N."/>
            <person name="Cozen A.E."/>
            <person name="Fitz-Gibbon S.T."/>
            <person name="House C.H."/>
            <person name="Saltikov C."/>
            <person name="Lowe T.M."/>
            <person name="Richardson P."/>
        </authorList>
    </citation>
    <scope>NUCLEOTIDE SEQUENCE [LARGE SCALE GENOMIC DNA]</scope>
    <source>
        <strain evidence="7">JCM 11548</strain>
    </source>
</reference>
<dbReference type="PANTHER" id="PTHR30409:SF1">
    <property type="entry name" value="CARBAMATE KINASE-RELATED"/>
    <property type="match status" value="1"/>
</dbReference>
<dbReference type="eggNOG" id="arCOG00863">
    <property type="taxonomic scope" value="Archaea"/>
</dbReference>
<name>A3MTI9_PYRCJ</name>
<dbReference type="Gene3D" id="3.40.1160.10">
    <property type="entry name" value="Acetylglutamate kinase-like"/>
    <property type="match status" value="1"/>
</dbReference>
<dbReference type="PANTHER" id="PTHR30409">
    <property type="entry name" value="CARBAMATE KINASE"/>
    <property type="match status" value="1"/>
</dbReference>
<accession>A3MTI9</accession>
<evidence type="ECO:0000256" key="3">
    <source>
        <dbReference type="ARBA" id="ARBA00022679"/>
    </source>
</evidence>
<keyword evidence="3 5" id="KW-0808">Transferase</keyword>
<dbReference type="GeneID" id="4909003"/>
<dbReference type="GO" id="GO:0019546">
    <property type="term" value="P:L-arginine deiminase pathway"/>
    <property type="evidence" value="ECO:0007669"/>
    <property type="project" value="TreeGrafter"/>
</dbReference>
<evidence type="ECO:0000256" key="4">
    <source>
        <dbReference type="ARBA" id="ARBA00022777"/>
    </source>
</evidence>
<dbReference type="STRING" id="410359.Pcal_0529"/>
<dbReference type="KEGG" id="pcl:Pcal_0529"/>
<dbReference type="Pfam" id="PF00696">
    <property type="entry name" value="AA_kinase"/>
    <property type="match status" value="1"/>
</dbReference>
<dbReference type="PIRSF" id="PIRSF000723">
    <property type="entry name" value="Carbamate_kin"/>
    <property type="match status" value="1"/>
</dbReference>
<evidence type="ECO:0000259" key="6">
    <source>
        <dbReference type="Pfam" id="PF00696"/>
    </source>
</evidence>
<dbReference type="EMBL" id="CP000561">
    <property type="protein sequence ID" value="ABO07956.1"/>
    <property type="molecule type" value="Genomic_DNA"/>
</dbReference>
<dbReference type="CDD" id="cd04235">
    <property type="entry name" value="AAK_CK"/>
    <property type="match status" value="1"/>
</dbReference>
<feature type="domain" description="Aspartate/glutamate/uridylate kinase" evidence="6">
    <location>
        <begin position="1"/>
        <end position="278"/>
    </location>
</feature>
<dbReference type="GO" id="GO:0005829">
    <property type="term" value="C:cytosol"/>
    <property type="evidence" value="ECO:0007669"/>
    <property type="project" value="TreeGrafter"/>
</dbReference>
<keyword evidence="4 5" id="KW-0418">Kinase</keyword>
<dbReference type="PRINTS" id="PR01469">
    <property type="entry name" value="CARBMTKINASE"/>
</dbReference>
<dbReference type="InterPro" id="IPR001048">
    <property type="entry name" value="Asp/Glu/Uridylate_kinase"/>
</dbReference>
<gene>
    <name evidence="7" type="ordered locus">Pcal_0529</name>
</gene>
<evidence type="ECO:0000313" key="7">
    <source>
        <dbReference type="EMBL" id="ABO07956.1"/>
    </source>
</evidence>
<sequence length="298" mass="31907">MLVVVALGGNAFNRPGDPITQETHLKNADIAARIVAKILREGNQVLLTHGNGPQVGYLAELQKGQEGFRLDALVAATQGLLGYFIVSSLDKYVGVGKTVALVTRVKVDCNDPAFENPTKFIGPTYPEEVAKSLAERYGWQFRQDPRGGWRRVVPSPKPLKVVESDVVKVLIERGYIVVAAGGGGVPVCDGAGVEAVIDKDLASAVLAAEVGADLFMILTDVDGVYINFKKPGQRKLASVSVGELEKYYLEGHFPPGSMGPKVEAALYFVKRTGKRAAIGALEEGYEVYKGLSGTQVYA</sequence>
<organism evidence="7 8">
    <name type="scientific">Pyrobaculum calidifontis (strain DSM 21063 / JCM 11548 / VA1)</name>
    <dbReference type="NCBI Taxonomy" id="410359"/>
    <lineage>
        <taxon>Archaea</taxon>
        <taxon>Thermoproteota</taxon>
        <taxon>Thermoprotei</taxon>
        <taxon>Thermoproteales</taxon>
        <taxon>Thermoproteaceae</taxon>
        <taxon>Pyrobaculum</taxon>
    </lineage>
</organism>
<dbReference type="FunFam" id="3.40.1160.10:FF:000007">
    <property type="entry name" value="Carbamate kinase"/>
    <property type="match status" value="1"/>
</dbReference>
<dbReference type="RefSeq" id="WP_011849214.1">
    <property type="nucleotide sequence ID" value="NC_009073.1"/>
</dbReference>
<dbReference type="OrthoDB" id="31128at2157"/>